<gene>
    <name evidence="1" type="ORF">A2645_00250</name>
</gene>
<evidence type="ECO:0000313" key="1">
    <source>
        <dbReference type="EMBL" id="OGI62208.1"/>
    </source>
</evidence>
<dbReference type="AlphaFoldDB" id="A0A1F6UXY4"/>
<accession>A0A1F6UXY4</accession>
<comment type="caution">
    <text evidence="1">The sequence shown here is derived from an EMBL/GenBank/DDBJ whole genome shotgun (WGS) entry which is preliminary data.</text>
</comment>
<organism evidence="1 2">
    <name type="scientific">Candidatus Nomurabacteria bacterium RIFCSPHIGHO2_01_FULL_39_9</name>
    <dbReference type="NCBI Taxonomy" id="1801735"/>
    <lineage>
        <taxon>Bacteria</taxon>
        <taxon>Candidatus Nomuraibacteriota</taxon>
    </lineage>
</organism>
<evidence type="ECO:0000313" key="2">
    <source>
        <dbReference type="Proteomes" id="UP000182253"/>
    </source>
</evidence>
<dbReference type="Proteomes" id="UP000182253">
    <property type="component" value="Unassembled WGS sequence"/>
</dbReference>
<name>A0A1F6UXY4_9BACT</name>
<protein>
    <submittedName>
        <fullName evidence="1">Uncharacterized protein</fullName>
    </submittedName>
</protein>
<dbReference type="EMBL" id="MFTL01000002">
    <property type="protein sequence ID" value="OGI62208.1"/>
    <property type="molecule type" value="Genomic_DNA"/>
</dbReference>
<sequence length="193" mass="21963">METSPFMKLKGGAVIFVTRINKQQEVIHGYNLESRYLRIKSFNLSKIDETWTGLAQNLADLTKAVVKNFYFVEVRNNHHSPRVTKQRFEVINKAIEKILAERASSEEVKPFHESVVAILSEVATPEALGDICKLILNTKIPKNFEKIAIGVILAQKRLNKSADKETLNMITVHLKHQAVLEKKKEELKPETVS</sequence>
<reference evidence="1 2" key="1">
    <citation type="journal article" date="2016" name="Nat. Commun.">
        <title>Thousands of microbial genomes shed light on interconnected biogeochemical processes in an aquifer system.</title>
        <authorList>
            <person name="Anantharaman K."/>
            <person name="Brown C.T."/>
            <person name="Hug L.A."/>
            <person name="Sharon I."/>
            <person name="Castelle C.J."/>
            <person name="Probst A.J."/>
            <person name="Thomas B.C."/>
            <person name="Singh A."/>
            <person name="Wilkins M.J."/>
            <person name="Karaoz U."/>
            <person name="Brodie E.L."/>
            <person name="Williams K.H."/>
            <person name="Hubbard S.S."/>
            <person name="Banfield J.F."/>
        </authorList>
    </citation>
    <scope>NUCLEOTIDE SEQUENCE [LARGE SCALE GENOMIC DNA]</scope>
</reference>
<proteinExistence type="predicted"/>